<dbReference type="SUPFAM" id="SSF56112">
    <property type="entry name" value="Protein kinase-like (PK-like)"/>
    <property type="match status" value="1"/>
</dbReference>
<dbReference type="InterPro" id="IPR045272">
    <property type="entry name" value="ANXUR1/2-like"/>
</dbReference>
<accession>A0A124SEY4</accession>
<keyword evidence="2" id="KW-0418">Kinase</keyword>
<sequence length="148" mass="17134">MLMRCKKTMLIQMAKTERSRWSGGFGKVHKGVVNSGSSLVVATIERLNSISDQGATEFWAEVEMLSKFRHCTLVSLIGYCIYEKETILVYEYMPNGTLEDHLHKLGTPFSWLQPSATQHLHRCRSWVKLPSRRHRDSGWGYTLRCQER</sequence>
<dbReference type="PROSITE" id="PS50011">
    <property type="entry name" value="PROTEIN_KINASE_DOM"/>
    <property type="match status" value="1"/>
</dbReference>
<keyword evidence="2" id="KW-0808">Transferase</keyword>
<proteinExistence type="predicted"/>
<keyword evidence="3" id="KW-1185">Reference proteome</keyword>
<dbReference type="GO" id="GO:0005886">
    <property type="term" value="C:plasma membrane"/>
    <property type="evidence" value="ECO:0007669"/>
    <property type="project" value="TreeGrafter"/>
</dbReference>
<evidence type="ECO:0000313" key="3">
    <source>
        <dbReference type="Proteomes" id="UP000243975"/>
    </source>
</evidence>
<dbReference type="GO" id="GO:0005524">
    <property type="term" value="F:ATP binding"/>
    <property type="evidence" value="ECO:0007669"/>
    <property type="project" value="InterPro"/>
</dbReference>
<name>A0A124SEY4_CYNCS</name>
<feature type="domain" description="Protein kinase" evidence="1">
    <location>
        <begin position="14"/>
        <end position="148"/>
    </location>
</feature>
<organism evidence="2 3">
    <name type="scientific">Cynara cardunculus var. scolymus</name>
    <name type="common">Globe artichoke</name>
    <name type="synonym">Cynara scolymus</name>
    <dbReference type="NCBI Taxonomy" id="59895"/>
    <lineage>
        <taxon>Eukaryota</taxon>
        <taxon>Viridiplantae</taxon>
        <taxon>Streptophyta</taxon>
        <taxon>Embryophyta</taxon>
        <taxon>Tracheophyta</taxon>
        <taxon>Spermatophyta</taxon>
        <taxon>Magnoliopsida</taxon>
        <taxon>eudicotyledons</taxon>
        <taxon>Gunneridae</taxon>
        <taxon>Pentapetalae</taxon>
        <taxon>asterids</taxon>
        <taxon>campanulids</taxon>
        <taxon>Asterales</taxon>
        <taxon>Asteraceae</taxon>
        <taxon>Carduoideae</taxon>
        <taxon>Cardueae</taxon>
        <taxon>Carduinae</taxon>
        <taxon>Cynara</taxon>
    </lineage>
</organism>
<gene>
    <name evidence="2" type="ORF">Ccrd_020177</name>
</gene>
<reference evidence="2 3" key="1">
    <citation type="journal article" date="2016" name="Sci. Rep.">
        <title>The genome sequence of the outbreeding globe artichoke constructed de novo incorporating a phase-aware low-pass sequencing strategy of F1 progeny.</title>
        <authorList>
            <person name="Scaglione D."/>
            <person name="Reyes-Chin-Wo S."/>
            <person name="Acquadro A."/>
            <person name="Froenicke L."/>
            <person name="Portis E."/>
            <person name="Beitel C."/>
            <person name="Tirone M."/>
            <person name="Mauro R."/>
            <person name="Lo Monaco A."/>
            <person name="Mauromicale G."/>
            <person name="Faccioli P."/>
            <person name="Cattivelli L."/>
            <person name="Rieseberg L."/>
            <person name="Michelmore R."/>
            <person name="Lanteri S."/>
        </authorList>
    </citation>
    <scope>NUCLEOTIDE SEQUENCE [LARGE SCALE GENOMIC DNA]</scope>
    <source>
        <strain evidence="2">2C</strain>
    </source>
</reference>
<dbReference type="Gramene" id="KVI01548">
    <property type="protein sequence ID" value="KVI01548"/>
    <property type="gene ID" value="Ccrd_020177"/>
</dbReference>
<dbReference type="EMBL" id="LEKV01003039">
    <property type="protein sequence ID" value="KVI01548.1"/>
    <property type="molecule type" value="Genomic_DNA"/>
</dbReference>
<dbReference type="Pfam" id="PF07714">
    <property type="entry name" value="PK_Tyr_Ser-Thr"/>
    <property type="match status" value="1"/>
</dbReference>
<comment type="caution">
    <text evidence="2">The sequence shown here is derived from an EMBL/GenBank/DDBJ whole genome shotgun (WGS) entry which is preliminary data.</text>
</comment>
<dbReference type="InterPro" id="IPR011009">
    <property type="entry name" value="Kinase-like_dom_sf"/>
</dbReference>
<evidence type="ECO:0000313" key="2">
    <source>
        <dbReference type="EMBL" id="KVI01548.1"/>
    </source>
</evidence>
<dbReference type="PANTHER" id="PTHR27003">
    <property type="entry name" value="OS07G0166700 PROTEIN"/>
    <property type="match status" value="1"/>
</dbReference>
<protein>
    <submittedName>
        <fullName evidence="2">Protein kinase, catalytic domain-containing protein</fullName>
    </submittedName>
</protein>
<dbReference type="Proteomes" id="UP000243975">
    <property type="component" value="Unassembled WGS sequence"/>
</dbReference>
<dbReference type="Gene3D" id="1.10.510.10">
    <property type="entry name" value="Transferase(Phosphotransferase) domain 1"/>
    <property type="match status" value="1"/>
</dbReference>
<dbReference type="PANTHER" id="PTHR27003:SF342">
    <property type="entry name" value="TYROSINE-PROTEIN KINASE, CSF-1_PDGF RECEPTOR FAMILY-RELATED"/>
    <property type="match status" value="1"/>
</dbReference>
<evidence type="ECO:0000259" key="1">
    <source>
        <dbReference type="PROSITE" id="PS50011"/>
    </source>
</evidence>
<dbReference type="GO" id="GO:0004714">
    <property type="term" value="F:transmembrane receptor protein tyrosine kinase activity"/>
    <property type="evidence" value="ECO:0007669"/>
    <property type="project" value="InterPro"/>
</dbReference>
<dbReference type="InterPro" id="IPR001245">
    <property type="entry name" value="Ser-Thr/Tyr_kinase_cat_dom"/>
</dbReference>
<dbReference type="InterPro" id="IPR000719">
    <property type="entry name" value="Prot_kinase_dom"/>
</dbReference>
<dbReference type="AlphaFoldDB" id="A0A124SEY4"/>
<dbReference type="GO" id="GO:0009506">
    <property type="term" value="C:plasmodesma"/>
    <property type="evidence" value="ECO:0007669"/>
    <property type="project" value="TreeGrafter"/>
</dbReference>